<gene>
    <name evidence="6" type="primary">vapC</name>
    <name evidence="8" type="ORF">BDZ31_003711</name>
</gene>
<dbReference type="GO" id="GO:0004540">
    <property type="term" value="F:RNA nuclease activity"/>
    <property type="evidence" value="ECO:0007669"/>
    <property type="project" value="InterPro"/>
</dbReference>
<keyword evidence="9" id="KW-1185">Reference proteome</keyword>
<dbReference type="AlphaFoldDB" id="A0A840IJK3"/>
<dbReference type="Proteomes" id="UP000585272">
    <property type="component" value="Unassembled WGS sequence"/>
</dbReference>
<accession>A0A840IJK3</accession>
<keyword evidence="3 6" id="KW-0479">Metal-binding</keyword>
<dbReference type="Pfam" id="PF01850">
    <property type="entry name" value="PIN"/>
    <property type="match status" value="1"/>
</dbReference>
<dbReference type="EMBL" id="JACHNU010000006">
    <property type="protein sequence ID" value="MBB4664108.1"/>
    <property type="molecule type" value="Genomic_DNA"/>
</dbReference>
<evidence type="ECO:0000256" key="1">
    <source>
        <dbReference type="ARBA" id="ARBA00022649"/>
    </source>
</evidence>
<organism evidence="8 9">
    <name type="scientific">Conexibacter arvalis</name>
    <dbReference type="NCBI Taxonomy" id="912552"/>
    <lineage>
        <taxon>Bacteria</taxon>
        <taxon>Bacillati</taxon>
        <taxon>Actinomycetota</taxon>
        <taxon>Thermoleophilia</taxon>
        <taxon>Solirubrobacterales</taxon>
        <taxon>Conexibacteraceae</taxon>
        <taxon>Conexibacter</taxon>
    </lineage>
</organism>
<evidence type="ECO:0000259" key="7">
    <source>
        <dbReference type="Pfam" id="PF01850"/>
    </source>
</evidence>
<proteinExistence type="inferred from homology"/>
<dbReference type="GO" id="GO:0090729">
    <property type="term" value="F:toxin activity"/>
    <property type="evidence" value="ECO:0007669"/>
    <property type="project" value="UniProtKB-KW"/>
</dbReference>
<evidence type="ECO:0000256" key="6">
    <source>
        <dbReference type="HAMAP-Rule" id="MF_00265"/>
    </source>
</evidence>
<keyword evidence="1 6" id="KW-1277">Toxin-antitoxin system</keyword>
<feature type="domain" description="PIN" evidence="7">
    <location>
        <begin position="5"/>
        <end position="123"/>
    </location>
</feature>
<name>A0A840IJK3_9ACTN</name>
<evidence type="ECO:0000256" key="4">
    <source>
        <dbReference type="ARBA" id="ARBA00022801"/>
    </source>
</evidence>
<dbReference type="InterPro" id="IPR002716">
    <property type="entry name" value="PIN_dom"/>
</dbReference>
<protein>
    <recommendedName>
        <fullName evidence="6">Ribonuclease VapC</fullName>
        <shortName evidence="6">RNase VapC</shortName>
        <ecNumber evidence="6">3.1.-.-</ecNumber>
    </recommendedName>
    <alternativeName>
        <fullName evidence="6">Toxin VapC</fullName>
    </alternativeName>
</protein>
<dbReference type="InterPro" id="IPR029060">
    <property type="entry name" value="PIN-like_dom_sf"/>
</dbReference>
<evidence type="ECO:0000256" key="2">
    <source>
        <dbReference type="ARBA" id="ARBA00022722"/>
    </source>
</evidence>
<sequence>MTACVLDTDVVIAALDRRDAHHERAAAALLGMVEADTPRLLSTINYAEALVRPAEDERTLRQAVDAIASLGVRLLAPTPEIARAAARNRALAISLADGFALATAQTHGAAIATFDRRARRAAERLGVALAL</sequence>
<comment type="caution">
    <text evidence="8">The sequence shown here is derived from an EMBL/GenBank/DDBJ whole genome shotgun (WGS) entry which is preliminary data.</text>
</comment>
<evidence type="ECO:0000256" key="3">
    <source>
        <dbReference type="ARBA" id="ARBA00022723"/>
    </source>
</evidence>
<evidence type="ECO:0000313" key="8">
    <source>
        <dbReference type="EMBL" id="MBB4664108.1"/>
    </source>
</evidence>
<dbReference type="GO" id="GO:0000287">
    <property type="term" value="F:magnesium ion binding"/>
    <property type="evidence" value="ECO:0007669"/>
    <property type="project" value="UniProtKB-UniRule"/>
</dbReference>
<keyword evidence="2 6" id="KW-0540">Nuclease</keyword>
<dbReference type="HAMAP" id="MF_00265">
    <property type="entry name" value="VapC_Nob1"/>
    <property type="match status" value="1"/>
</dbReference>
<evidence type="ECO:0000313" key="9">
    <source>
        <dbReference type="Proteomes" id="UP000585272"/>
    </source>
</evidence>
<keyword evidence="4 6" id="KW-0378">Hydrolase</keyword>
<keyword evidence="6" id="KW-0800">Toxin</keyword>
<dbReference type="InterPro" id="IPR022907">
    <property type="entry name" value="VapC_family"/>
</dbReference>
<feature type="binding site" evidence="6">
    <location>
        <position position="7"/>
    </location>
    <ligand>
        <name>Mg(2+)</name>
        <dbReference type="ChEBI" id="CHEBI:18420"/>
    </ligand>
</feature>
<comment type="cofactor">
    <cofactor evidence="6">
        <name>Mg(2+)</name>
        <dbReference type="ChEBI" id="CHEBI:18420"/>
    </cofactor>
</comment>
<feature type="binding site" evidence="6">
    <location>
        <position position="97"/>
    </location>
    <ligand>
        <name>Mg(2+)</name>
        <dbReference type="ChEBI" id="CHEBI:18420"/>
    </ligand>
</feature>
<evidence type="ECO:0000256" key="5">
    <source>
        <dbReference type="ARBA" id="ARBA00022842"/>
    </source>
</evidence>
<dbReference type="EC" id="3.1.-.-" evidence="6"/>
<comment type="similarity">
    <text evidence="6">Belongs to the PINc/VapC protein family.</text>
</comment>
<dbReference type="Gene3D" id="3.40.50.1010">
    <property type="entry name" value="5'-nuclease"/>
    <property type="match status" value="1"/>
</dbReference>
<dbReference type="GO" id="GO:0016787">
    <property type="term" value="F:hydrolase activity"/>
    <property type="evidence" value="ECO:0007669"/>
    <property type="project" value="UniProtKB-KW"/>
</dbReference>
<dbReference type="RefSeq" id="WP_183343853.1">
    <property type="nucleotide sequence ID" value="NZ_JACHNU010000006.1"/>
</dbReference>
<keyword evidence="5 6" id="KW-0460">Magnesium</keyword>
<dbReference type="SUPFAM" id="SSF88723">
    <property type="entry name" value="PIN domain-like"/>
    <property type="match status" value="1"/>
</dbReference>
<comment type="function">
    <text evidence="6">Toxic component of a toxin-antitoxin (TA) system. An RNase.</text>
</comment>
<reference evidence="8 9" key="1">
    <citation type="submission" date="2020-08" db="EMBL/GenBank/DDBJ databases">
        <title>Genomic Encyclopedia of Archaeal and Bacterial Type Strains, Phase II (KMG-II): from individual species to whole genera.</title>
        <authorList>
            <person name="Goeker M."/>
        </authorList>
    </citation>
    <scope>NUCLEOTIDE SEQUENCE [LARGE SCALE GENOMIC DNA]</scope>
    <source>
        <strain evidence="8 9">DSM 23288</strain>
    </source>
</reference>